<dbReference type="EMBL" id="JAWPEI010000006">
    <property type="protein sequence ID" value="KAK4724456.1"/>
    <property type="molecule type" value="Genomic_DNA"/>
</dbReference>
<dbReference type="Proteomes" id="UP001311915">
    <property type="component" value="Unassembled WGS sequence"/>
</dbReference>
<evidence type="ECO:0000256" key="1">
    <source>
        <dbReference type="SAM" id="MobiDB-lite"/>
    </source>
</evidence>
<protein>
    <submittedName>
        <fullName evidence="2">Uncharacterized protein</fullName>
    </submittedName>
</protein>
<feature type="compositionally biased region" description="Low complexity" evidence="1">
    <location>
        <begin position="1"/>
        <end position="29"/>
    </location>
</feature>
<gene>
    <name evidence="2" type="ORF">R3W88_027235</name>
</gene>
<sequence length="88" mass="9436">MDAYGKKTSSILEGSSSTLSKSNNSTRSNGVESLPFNDSCVITSMDLMDPYEEETSSILEVTSSKLSKITGSSIYQSIMSSSTVLLNH</sequence>
<name>A0AAV9LFQ0_9SOLN</name>
<dbReference type="AlphaFoldDB" id="A0AAV9LFQ0"/>
<evidence type="ECO:0000313" key="2">
    <source>
        <dbReference type="EMBL" id="KAK4724456.1"/>
    </source>
</evidence>
<reference evidence="2 3" key="1">
    <citation type="submission" date="2023-10" db="EMBL/GenBank/DDBJ databases">
        <title>Genome-Wide Identification Analysis in wild type Solanum Pinnatisectum Reveals Some Genes Defensing Phytophthora Infestans.</title>
        <authorList>
            <person name="Sun C."/>
        </authorList>
    </citation>
    <scope>NUCLEOTIDE SEQUENCE [LARGE SCALE GENOMIC DNA]</scope>
    <source>
        <strain evidence="2">LQN</strain>
        <tissue evidence="2">Leaf</tissue>
    </source>
</reference>
<keyword evidence="3" id="KW-1185">Reference proteome</keyword>
<proteinExistence type="predicted"/>
<organism evidence="2 3">
    <name type="scientific">Solanum pinnatisectum</name>
    <name type="common">tansyleaf nightshade</name>
    <dbReference type="NCBI Taxonomy" id="50273"/>
    <lineage>
        <taxon>Eukaryota</taxon>
        <taxon>Viridiplantae</taxon>
        <taxon>Streptophyta</taxon>
        <taxon>Embryophyta</taxon>
        <taxon>Tracheophyta</taxon>
        <taxon>Spermatophyta</taxon>
        <taxon>Magnoliopsida</taxon>
        <taxon>eudicotyledons</taxon>
        <taxon>Gunneridae</taxon>
        <taxon>Pentapetalae</taxon>
        <taxon>asterids</taxon>
        <taxon>lamiids</taxon>
        <taxon>Solanales</taxon>
        <taxon>Solanaceae</taxon>
        <taxon>Solanoideae</taxon>
        <taxon>Solaneae</taxon>
        <taxon>Solanum</taxon>
    </lineage>
</organism>
<accession>A0AAV9LFQ0</accession>
<evidence type="ECO:0000313" key="3">
    <source>
        <dbReference type="Proteomes" id="UP001311915"/>
    </source>
</evidence>
<comment type="caution">
    <text evidence="2">The sequence shown here is derived from an EMBL/GenBank/DDBJ whole genome shotgun (WGS) entry which is preliminary data.</text>
</comment>
<feature type="region of interest" description="Disordered" evidence="1">
    <location>
        <begin position="1"/>
        <end position="35"/>
    </location>
</feature>